<accession>A0A1I5IKC0</accession>
<evidence type="ECO:0000313" key="1">
    <source>
        <dbReference type="EMBL" id="SFO61068.1"/>
    </source>
</evidence>
<organism evidence="1 2">
    <name type="scientific">Anaerocolumna aminovalerica</name>
    <dbReference type="NCBI Taxonomy" id="1527"/>
    <lineage>
        <taxon>Bacteria</taxon>
        <taxon>Bacillati</taxon>
        <taxon>Bacillota</taxon>
        <taxon>Clostridia</taxon>
        <taxon>Lachnospirales</taxon>
        <taxon>Lachnospiraceae</taxon>
        <taxon>Anaerocolumna</taxon>
    </lineage>
</organism>
<evidence type="ECO:0000313" key="2">
    <source>
        <dbReference type="Proteomes" id="UP000198806"/>
    </source>
</evidence>
<dbReference type="AlphaFoldDB" id="A0A1I5IKC0"/>
<protein>
    <submittedName>
        <fullName evidence="1">Uncharacterized protein</fullName>
    </submittedName>
</protein>
<dbReference type="EMBL" id="FOWD01000047">
    <property type="protein sequence ID" value="SFO61068.1"/>
    <property type="molecule type" value="Genomic_DNA"/>
</dbReference>
<gene>
    <name evidence="1" type="ORF">SAMN04489757_14710</name>
</gene>
<dbReference type="RefSeq" id="WP_207650160.1">
    <property type="nucleotide sequence ID" value="NZ_BAABFM010000078.1"/>
</dbReference>
<dbReference type="Proteomes" id="UP000198806">
    <property type="component" value="Unassembled WGS sequence"/>
</dbReference>
<dbReference type="InterPro" id="IPR024269">
    <property type="entry name" value="DUF3791"/>
</dbReference>
<dbReference type="STRING" id="1527.SAMN04489757_14710"/>
<reference evidence="1 2" key="1">
    <citation type="submission" date="2016-10" db="EMBL/GenBank/DDBJ databases">
        <authorList>
            <person name="de Groot N.N."/>
        </authorList>
    </citation>
    <scope>NUCLEOTIDE SEQUENCE [LARGE SCALE GENOMIC DNA]</scope>
    <source>
        <strain evidence="1 2">DSM 1283</strain>
    </source>
</reference>
<name>A0A1I5IKC0_9FIRM</name>
<sequence>MDIGKFSVILPLIVAAVTDKIATEYHLDENVAIEKLYSTQLYSYLEDEKTKMWHYSADNIFDLYKTETETGKLGFPNIEVNHMSKTMQFKVFCIEQYKNKHNMTGAETVKMFKEFGVFDYLGSFFDVLHSTGAKYIVEDIDMFIEARQ</sequence>
<proteinExistence type="predicted"/>
<keyword evidence="2" id="KW-1185">Reference proteome</keyword>
<dbReference type="Pfam" id="PF12668">
    <property type="entry name" value="DUF3791"/>
    <property type="match status" value="1"/>
</dbReference>